<dbReference type="GeneID" id="85353285"/>
<reference evidence="2" key="1">
    <citation type="submission" date="2023-06" db="EMBL/GenBank/DDBJ databases">
        <authorList>
            <consortium name="Lawrence Berkeley National Laboratory"/>
            <person name="Ahrendt S."/>
            <person name="Sahu N."/>
            <person name="Indic B."/>
            <person name="Wong-Bajracharya J."/>
            <person name="Merenyi Z."/>
            <person name="Ke H.-M."/>
            <person name="Monk M."/>
            <person name="Kocsube S."/>
            <person name="Drula E."/>
            <person name="Lipzen A."/>
            <person name="Balint B."/>
            <person name="Henrissat B."/>
            <person name="Andreopoulos B."/>
            <person name="Martin F.M."/>
            <person name="Harder C.B."/>
            <person name="Rigling D."/>
            <person name="Ford K.L."/>
            <person name="Foster G.D."/>
            <person name="Pangilinan J."/>
            <person name="Papanicolaou A."/>
            <person name="Barry K."/>
            <person name="LaButti K."/>
            <person name="Viragh M."/>
            <person name="Koriabine M."/>
            <person name="Yan M."/>
            <person name="Riley R."/>
            <person name="Champramary S."/>
            <person name="Plett K.L."/>
            <person name="Tsai I.J."/>
            <person name="Slot J."/>
            <person name="Sipos G."/>
            <person name="Plett J."/>
            <person name="Nagy L.G."/>
            <person name="Grigoriev I.V."/>
        </authorList>
    </citation>
    <scope>NUCLEOTIDE SEQUENCE</scope>
    <source>
        <strain evidence="2">CCBAS 213</strain>
    </source>
</reference>
<dbReference type="Proteomes" id="UP001175211">
    <property type="component" value="Unassembled WGS sequence"/>
</dbReference>
<dbReference type="AlphaFoldDB" id="A0AA39K6T4"/>
<name>A0AA39K6T4_ARMTA</name>
<evidence type="ECO:0000313" key="2">
    <source>
        <dbReference type="EMBL" id="KAK0455639.1"/>
    </source>
</evidence>
<accession>A0AA39K6T4</accession>
<sequence>MSTLNITEHVTEMQLQGEPQVALPNPRSLLSISRQPQSLSMTSVTGHFTDMRLSKEPSSVQQAPRSLLSISWMPQNLSMTSVMGHFDDMRLLDKAPIAPLQCEDTGLSSSEVQKKSPTQLVLRCSKAGYQCDWHFFYRYGTPWSVLSRIIWGHHHFCPMPPPDSQPHPSTTYSPRKTRFMAKSRTSDTQKKVRAAKSSKKELKEGPVEDPVQTLPRLRPLSVCPIFPEYELPGNQEIDENMDPQEEERKAKEYEALFRPHCGGPPYILDVGVYDTEDCFEASHQSTSTDPKLLIQEFPLRPAIW</sequence>
<dbReference type="RefSeq" id="XP_060329149.1">
    <property type="nucleotide sequence ID" value="XM_060469737.1"/>
</dbReference>
<protein>
    <submittedName>
        <fullName evidence="2">Uncharacterized protein</fullName>
    </submittedName>
</protein>
<gene>
    <name evidence="2" type="ORF">EV420DRAFT_1481101</name>
</gene>
<dbReference type="EMBL" id="JAUEPS010000024">
    <property type="protein sequence ID" value="KAK0455639.1"/>
    <property type="molecule type" value="Genomic_DNA"/>
</dbReference>
<organism evidence="2 3">
    <name type="scientific">Armillaria tabescens</name>
    <name type="common">Ringless honey mushroom</name>
    <name type="synonym">Agaricus tabescens</name>
    <dbReference type="NCBI Taxonomy" id="1929756"/>
    <lineage>
        <taxon>Eukaryota</taxon>
        <taxon>Fungi</taxon>
        <taxon>Dikarya</taxon>
        <taxon>Basidiomycota</taxon>
        <taxon>Agaricomycotina</taxon>
        <taxon>Agaricomycetes</taxon>
        <taxon>Agaricomycetidae</taxon>
        <taxon>Agaricales</taxon>
        <taxon>Marasmiineae</taxon>
        <taxon>Physalacriaceae</taxon>
        <taxon>Desarmillaria</taxon>
    </lineage>
</organism>
<feature type="region of interest" description="Disordered" evidence="1">
    <location>
        <begin position="162"/>
        <end position="209"/>
    </location>
</feature>
<proteinExistence type="predicted"/>
<evidence type="ECO:0000313" key="3">
    <source>
        <dbReference type="Proteomes" id="UP001175211"/>
    </source>
</evidence>
<comment type="caution">
    <text evidence="2">The sequence shown here is derived from an EMBL/GenBank/DDBJ whole genome shotgun (WGS) entry which is preliminary data.</text>
</comment>
<keyword evidence="3" id="KW-1185">Reference proteome</keyword>
<evidence type="ECO:0000256" key="1">
    <source>
        <dbReference type="SAM" id="MobiDB-lite"/>
    </source>
</evidence>